<name>A0A9D3PTS0_MEGAT</name>
<protein>
    <submittedName>
        <fullName evidence="1">Uncharacterized protein</fullName>
    </submittedName>
</protein>
<gene>
    <name evidence="1" type="ORF">MATL_G00175060</name>
</gene>
<evidence type="ECO:0000313" key="2">
    <source>
        <dbReference type="Proteomes" id="UP001046870"/>
    </source>
</evidence>
<accession>A0A9D3PTS0</accession>
<dbReference type="Proteomes" id="UP001046870">
    <property type="component" value="Chromosome 14"/>
</dbReference>
<sequence length="62" mass="7387">MWFKYPQKPVKMNAILIQSVSELFRYSKSVITGGKRRCEAWKVNVDMYDFTATCWHISVLRK</sequence>
<comment type="caution">
    <text evidence="1">The sequence shown here is derived from an EMBL/GenBank/DDBJ whole genome shotgun (WGS) entry which is preliminary data.</text>
</comment>
<dbReference type="AlphaFoldDB" id="A0A9D3PTS0"/>
<dbReference type="EMBL" id="JAFDVH010000014">
    <property type="protein sequence ID" value="KAG7465313.1"/>
    <property type="molecule type" value="Genomic_DNA"/>
</dbReference>
<organism evidence="1 2">
    <name type="scientific">Megalops atlanticus</name>
    <name type="common">Tarpon</name>
    <name type="synonym">Clupea gigantea</name>
    <dbReference type="NCBI Taxonomy" id="7932"/>
    <lineage>
        <taxon>Eukaryota</taxon>
        <taxon>Metazoa</taxon>
        <taxon>Chordata</taxon>
        <taxon>Craniata</taxon>
        <taxon>Vertebrata</taxon>
        <taxon>Euteleostomi</taxon>
        <taxon>Actinopterygii</taxon>
        <taxon>Neopterygii</taxon>
        <taxon>Teleostei</taxon>
        <taxon>Elopiformes</taxon>
        <taxon>Megalopidae</taxon>
        <taxon>Megalops</taxon>
    </lineage>
</organism>
<reference evidence="1" key="1">
    <citation type="submission" date="2021-01" db="EMBL/GenBank/DDBJ databases">
        <authorList>
            <person name="Zahm M."/>
            <person name="Roques C."/>
            <person name="Cabau C."/>
            <person name="Klopp C."/>
            <person name="Donnadieu C."/>
            <person name="Jouanno E."/>
            <person name="Lampietro C."/>
            <person name="Louis A."/>
            <person name="Herpin A."/>
            <person name="Echchiki A."/>
            <person name="Berthelot C."/>
            <person name="Parey E."/>
            <person name="Roest-Crollius H."/>
            <person name="Braasch I."/>
            <person name="Postlethwait J."/>
            <person name="Bobe J."/>
            <person name="Montfort J."/>
            <person name="Bouchez O."/>
            <person name="Begum T."/>
            <person name="Mejri S."/>
            <person name="Adams A."/>
            <person name="Chen W.-J."/>
            <person name="Guiguen Y."/>
        </authorList>
    </citation>
    <scope>NUCLEOTIDE SEQUENCE</scope>
    <source>
        <strain evidence="1">YG-15Mar2019-1</strain>
        <tissue evidence="1">Brain</tissue>
    </source>
</reference>
<keyword evidence="2" id="KW-1185">Reference proteome</keyword>
<evidence type="ECO:0000313" key="1">
    <source>
        <dbReference type="EMBL" id="KAG7465313.1"/>
    </source>
</evidence>
<proteinExistence type="predicted"/>